<reference evidence="7 8" key="1">
    <citation type="submission" date="2019-04" db="EMBL/GenBank/DDBJ databases">
        <authorList>
            <person name="Li Y."/>
            <person name="Wang J."/>
        </authorList>
    </citation>
    <scope>NUCLEOTIDE SEQUENCE [LARGE SCALE GENOMIC DNA]</scope>
    <source>
        <strain evidence="7 8">DSM 14668</strain>
    </source>
</reference>
<proteinExistence type="predicted"/>
<gene>
    <name evidence="7" type="ORF">E8A74_24175</name>
</gene>
<dbReference type="GO" id="GO:0004674">
    <property type="term" value="F:protein serine/threonine kinase activity"/>
    <property type="evidence" value="ECO:0007669"/>
    <property type="project" value="UniProtKB-KW"/>
</dbReference>
<dbReference type="Proteomes" id="UP000309215">
    <property type="component" value="Unassembled WGS sequence"/>
</dbReference>
<keyword evidence="8" id="KW-1185">Reference proteome</keyword>
<evidence type="ECO:0000256" key="1">
    <source>
        <dbReference type="ARBA" id="ARBA00022679"/>
    </source>
</evidence>
<dbReference type="AlphaFoldDB" id="A0A4V5PPC9"/>
<keyword evidence="7" id="KW-0723">Serine/threonine-protein kinase</keyword>
<evidence type="ECO:0000313" key="7">
    <source>
        <dbReference type="EMBL" id="TKD03954.1"/>
    </source>
</evidence>
<dbReference type="InterPro" id="IPR000719">
    <property type="entry name" value="Prot_kinase_dom"/>
</dbReference>
<dbReference type="Pfam" id="PF00069">
    <property type="entry name" value="Pkinase"/>
    <property type="match status" value="1"/>
</dbReference>
<evidence type="ECO:0000256" key="5">
    <source>
        <dbReference type="PROSITE-ProRule" id="PRU10141"/>
    </source>
</evidence>
<feature type="binding site" evidence="5">
    <location>
        <position position="42"/>
    </location>
    <ligand>
        <name>ATP</name>
        <dbReference type="ChEBI" id="CHEBI:30616"/>
    </ligand>
</feature>
<evidence type="ECO:0000259" key="6">
    <source>
        <dbReference type="PROSITE" id="PS50011"/>
    </source>
</evidence>
<dbReference type="PANTHER" id="PTHR43289:SF6">
    <property type="entry name" value="SERINE_THREONINE-PROTEIN KINASE NEKL-3"/>
    <property type="match status" value="1"/>
</dbReference>
<dbReference type="Gene3D" id="3.30.200.20">
    <property type="entry name" value="Phosphorylase Kinase, domain 1"/>
    <property type="match status" value="1"/>
</dbReference>
<dbReference type="InterPro" id="IPR008271">
    <property type="entry name" value="Ser/Thr_kinase_AS"/>
</dbReference>
<evidence type="ECO:0000256" key="4">
    <source>
        <dbReference type="ARBA" id="ARBA00022840"/>
    </source>
</evidence>
<evidence type="ECO:0000256" key="3">
    <source>
        <dbReference type="ARBA" id="ARBA00022777"/>
    </source>
</evidence>
<accession>A0A4V5PPC9</accession>
<dbReference type="PROSITE" id="PS00107">
    <property type="entry name" value="PROTEIN_KINASE_ATP"/>
    <property type="match status" value="1"/>
</dbReference>
<dbReference type="PROSITE" id="PS50011">
    <property type="entry name" value="PROTEIN_KINASE_DOM"/>
    <property type="match status" value="1"/>
</dbReference>
<dbReference type="InterPro" id="IPR017441">
    <property type="entry name" value="Protein_kinase_ATP_BS"/>
</dbReference>
<name>A0A4V5PPC9_9BACT</name>
<keyword evidence="2 5" id="KW-0547">Nucleotide-binding</keyword>
<dbReference type="EMBL" id="SSMQ01000026">
    <property type="protein sequence ID" value="TKD03954.1"/>
    <property type="molecule type" value="Genomic_DNA"/>
</dbReference>
<dbReference type="OrthoDB" id="5509558at2"/>
<sequence length="297" mass="32437">MSYRAGDVIDGRYKLLDLIGSGGHGYVFRAEDMDLSAPVAVKCLLPNITSEPIFTTRIAREARAMGLLSGTAATQILAFNRSDNGTLYIVMELLEGKDLEAYVRGVEAKGAPMPIDSALEIMRPVAETLSAAHARGIVHRDVKPANIFVLRTRARGRVRLLDFGLAKEVGGFTVTRDGTIAGSPTYMAPEIWAGKPKDLDHRADVYSFGAVVFRMIGGRLPFPARKMVELLRAVSTDPRPSLRALRPDLPEAVDPWVARVLASQPAHRYPSMQEAWIELCKALGRPAEMEDDDLGAP</sequence>
<protein>
    <submittedName>
        <fullName evidence="7">Serine/threonine protein kinase</fullName>
    </submittedName>
</protein>
<keyword evidence="3 7" id="KW-0418">Kinase</keyword>
<dbReference type="SUPFAM" id="SSF56112">
    <property type="entry name" value="Protein kinase-like (PK-like)"/>
    <property type="match status" value="1"/>
</dbReference>
<dbReference type="CDD" id="cd14014">
    <property type="entry name" value="STKc_PknB_like"/>
    <property type="match status" value="1"/>
</dbReference>
<dbReference type="PANTHER" id="PTHR43289">
    <property type="entry name" value="MITOGEN-ACTIVATED PROTEIN KINASE KINASE KINASE 20-RELATED"/>
    <property type="match status" value="1"/>
</dbReference>
<keyword evidence="1" id="KW-0808">Transferase</keyword>
<keyword evidence="4 5" id="KW-0067">ATP-binding</keyword>
<dbReference type="InterPro" id="IPR011009">
    <property type="entry name" value="Kinase-like_dom_sf"/>
</dbReference>
<dbReference type="Gene3D" id="1.10.510.10">
    <property type="entry name" value="Transferase(Phosphotransferase) domain 1"/>
    <property type="match status" value="1"/>
</dbReference>
<evidence type="ECO:0000313" key="8">
    <source>
        <dbReference type="Proteomes" id="UP000309215"/>
    </source>
</evidence>
<dbReference type="SMART" id="SM00220">
    <property type="entry name" value="S_TKc"/>
    <property type="match status" value="1"/>
</dbReference>
<comment type="caution">
    <text evidence="7">The sequence shown here is derived from an EMBL/GenBank/DDBJ whole genome shotgun (WGS) entry which is preliminary data.</text>
</comment>
<organism evidence="7 8">
    <name type="scientific">Polyangium fumosum</name>
    <dbReference type="NCBI Taxonomy" id="889272"/>
    <lineage>
        <taxon>Bacteria</taxon>
        <taxon>Pseudomonadati</taxon>
        <taxon>Myxococcota</taxon>
        <taxon>Polyangia</taxon>
        <taxon>Polyangiales</taxon>
        <taxon>Polyangiaceae</taxon>
        <taxon>Polyangium</taxon>
    </lineage>
</organism>
<dbReference type="PROSITE" id="PS00108">
    <property type="entry name" value="PROTEIN_KINASE_ST"/>
    <property type="match status" value="1"/>
</dbReference>
<evidence type="ECO:0000256" key="2">
    <source>
        <dbReference type="ARBA" id="ARBA00022741"/>
    </source>
</evidence>
<dbReference type="GO" id="GO:0005524">
    <property type="term" value="F:ATP binding"/>
    <property type="evidence" value="ECO:0007669"/>
    <property type="project" value="UniProtKB-UniRule"/>
</dbReference>
<feature type="domain" description="Protein kinase" evidence="6">
    <location>
        <begin position="13"/>
        <end position="283"/>
    </location>
</feature>
<dbReference type="RefSeq" id="WP_136931429.1">
    <property type="nucleotide sequence ID" value="NZ_SSMQ01000026.1"/>
</dbReference>